<proteinExistence type="predicted"/>
<organism evidence="1 2">
    <name type="scientific">Acorus gramineus</name>
    <name type="common">Dwarf sweet flag</name>
    <dbReference type="NCBI Taxonomy" id="55184"/>
    <lineage>
        <taxon>Eukaryota</taxon>
        <taxon>Viridiplantae</taxon>
        <taxon>Streptophyta</taxon>
        <taxon>Embryophyta</taxon>
        <taxon>Tracheophyta</taxon>
        <taxon>Spermatophyta</taxon>
        <taxon>Magnoliopsida</taxon>
        <taxon>Liliopsida</taxon>
        <taxon>Acoraceae</taxon>
        <taxon>Acorus</taxon>
    </lineage>
</organism>
<evidence type="ECO:0000313" key="1">
    <source>
        <dbReference type="EMBL" id="KAK1260682.1"/>
    </source>
</evidence>
<reference evidence="1" key="2">
    <citation type="submission" date="2023-06" db="EMBL/GenBank/DDBJ databases">
        <authorList>
            <person name="Ma L."/>
            <person name="Liu K.-W."/>
            <person name="Li Z."/>
            <person name="Hsiao Y.-Y."/>
            <person name="Qi Y."/>
            <person name="Fu T."/>
            <person name="Tang G."/>
            <person name="Zhang D."/>
            <person name="Sun W.-H."/>
            <person name="Liu D.-K."/>
            <person name="Li Y."/>
            <person name="Chen G.-Z."/>
            <person name="Liu X.-D."/>
            <person name="Liao X.-Y."/>
            <person name="Jiang Y.-T."/>
            <person name="Yu X."/>
            <person name="Hao Y."/>
            <person name="Huang J."/>
            <person name="Zhao X.-W."/>
            <person name="Ke S."/>
            <person name="Chen Y.-Y."/>
            <person name="Wu W.-L."/>
            <person name="Hsu J.-L."/>
            <person name="Lin Y.-F."/>
            <person name="Huang M.-D."/>
            <person name="Li C.-Y."/>
            <person name="Huang L."/>
            <person name="Wang Z.-W."/>
            <person name="Zhao X."/>
            <person name="Zhong W.-Y."/>
            <person name="Peng D.-H."/>
            <person name="Ahmad S."/>
            <person name="Lan S."/>
            <person name="Zhang J.-S."/>
            <person name="Tsai W.-C."/>
            <person name="Van De Peer Y."/>
            <person name="Liu Z.-J."/>
        </authorList>
    </citation>
    <scope>NUCLEOTIDE SEQUENCE</scope>
    <source>
        <strain evidence="1">SCP</strain>
        <tissue evidence="1">Leaves</tissue>
    </source>
</reference>
<dbReference type="Proteomes" id="UP001179952">
    <property type="component" value="Unassembled WGS sequence"/>
</dbReference>
<protein>
    <submittedName>
        <fullName evidence="1">Uncharacterized protein</fullName>
    </submittedName>
</protein>
<sequence>MRRGLRGEEVQQYSELLGLLQSHAPADDIEDELVWSGKPGQCYTVKSGYNLWNRAVAMGGSVVARTEVFWRAKIPLKVKCFNW</sequence>
<keyword evidence="2" id="KW-1185">Reference proteome</keyword>
<accession>A0AAV9A933</accession>
<dbReference type="AlphaFoldDB" id="A0AAV9A933"/>
<comment type="caution">
    <text evidence="1">The sequence shown here is derived from an EMBL/GenBank/DDBJ whole genome shotgun (WGS) entry which is preliminary data.</text>
</comment>
<dbReference type="EMBL" id="JAUJYN010000011">
    <property type="protein sequence ID" value="KAK1260682.1"/>
    <property type="molecule type" value="Genomic_DNA"/>
</dbReference>
<gene>
    <name evidence="1" type="ORF">QJS04_geneDACA019042</name>
</gene>
<name>A0AAV9A933_ACOGR</name>
<reference evidence="1" key="1">
    <citation type="journal article" date="2023" name="Nat. Commun.">
        <title>Diploid and tetraploid genomes of Acorus and the evolution of monocots.</title>
        <authorList>
            <person name="Ma L."/>
            <person name="Liu K.W."/>
            <person name="Li Z."/>
            <person name="Hsiao Y.Y."/>
            <person name="Qi Y."/>
            <person name="Fu T."/>
            <person name="Tang G.D."/>
            <person name="Zhang D."/>
            <person name="Sun W.H."/>
            <person name="Liu D.K."/>
            <person name="Li Y."/>
            <person name="Chen G.Z."/>
            <person name="Liu X.D."/>
            <person name="Liao X.Y."/>
            <person name="Jiang Y.T."/>
            <person name="Yu X."/>
            <person name="Hao Y."/>
            <person name="Huang J."/>
            <person name="Zhao X.W."/>
            <person name="Ke S."/>
            <person name="Chen Y.Y."/>
            <person name="Wu W.L."/>
            <person name="Hsu J.L."/>
            <person name="Lin Y.F."/>
            <person name="Huang M.D."/>
            <person name="Li C.Y."/>
            <person name="Huang L."/>
            <person name="Wang Z.W."/>
            <person name="Zhao X."/>
            <person name="Zhong W.Y."/>
            <person name="Peng D.H."/>
            <person name="Ahmad S."/>
            <person name="Lan S."/>
            <person name="Zhang J.S."/>
            <person name="Tsai W.C."/>
            <person name="Van de Peer Y."/>
            <person name="Liu Z.J."/>
        </authorList>
    </citation>
    <scope>NUCLEOTIDE SEQUENCE</scope>
    <source>
        <strain evidence="1">SCP</strain>
    </source>
</reference>
<evidence type="ECO:0000313" key="2">
    <source>
        <dbReference type="Proteomes" id="UP001179952"/>
    </source>
</evidence>